<comment type="caution">
    <text evidence="1">The sequence shown here is derived from an EMBL/GenBank/DDBJ whole genome shotgun (WGS) entry which is preliminary data.</text>
</comment>
<proteinExistence type="predicted"/>
<accession>A0A0M0JJ15</accession>
<sequence length="94" mass="10412">MGNALDDTEHLRRWMRVPPRAPTLPWQTKVQSALDHQAAKGLGGRRGSTDAKQALELLGAIFQYAPTARPTAEALLRLGFLREESFELDAETTP</sequence>
<evidence type="ECO:0000313" key="1">
    <source>
        <dbReference type="EMBL" id="KOO26455.1"/>
    </source>
</evidence>
<name>A0A0M0JJ15_9EUKA</name>
<evidence type="ECO:0000313" key="2">
    <source>
        <dbReference type="Proteomes" id="UP000037460"/>
    </source>
</evidence>
<dbReference type="AlphaFoldDB" id="A0A0M0JJ15"/>
<dbReference type="Proteomes" id="UP000037460">
    <property type="component" value="Unassembled WGS sequence"/>
</dbReference>
<gene>
    <name evidence="1" type="ORF">Ctob_012915</name>
</gene>
<dbReference type="EMBL" id="JWZX01002849">
    <property type="protein sequence ID" value="KOO26455.1"/>
    <property type="molecule type" value="Genomic_DNA"/>
</dbReference>
<protein>
    <submittedName>
        <fullName evidence="1">Uncharacterized protein</fullName>
    </submittedName>
</protein>
<organism evidence="1 2">
    <name type="scientific">Chrysochromulina tobinii</name>
    <dbReference type="NCBI Taxonomy" id="1460289"/>
    <lineage>
        <taxon>Eukaryota</taxon>
        <taxon>Haptista</taxon>
        <taxon>Haptophyta</taxon>
        <taxon>Prymnesiophyceae</taxon>
        <taxon>Prymnesiales</taxon>
        <taxon>Chrysochromulinaceae</taxon>
        <taxon>Chrysochromulina</taxon>
    </lineage>
</organism>
<reference evidence="2" key="1">
    <citation type="journal article" date="2015" name="PLoS Genet.">
        <title>Genome Sequence and Transcriptome Analyses of Chrysochromulina tobin: Metabolic Tools for Enhanced Algal Fitness in the Prominent Order Prymnesiales (Haptophyceae).</title>
        <authorList>
            <person name="Hovde B.T."/>
            <person name="Deodato C.R."/>
            <person name="Hunsperger H.M."/>
            <person name="Ryken S.A."/>
            <person name="Yost W."/>
            <person name="Jha R.K."/>
            <person name="Patterson J."/>
            <person name="Monnat R.J. Jr."/>
            <person name="Barlow S.B."/>
            <person name="Starkenburg S.R."/>
            <person name="Cattolico R.A."/>
        </authorList>
    </citation>
    <scope>NUCLEOTIDE SEQUENCE</scope>
    <source>
        <strain evidence="2">CCMP291</strain>
    </source>
</reference>
<keyword evidence="2" id="KW-1185">Reference proteome</keyword>